<comment type="caution">
    <text evidence="1">The sequence shown here is derived from an EMBL/GenBank/DDBJ whole genome shotgun (WGS) entry which is preliminary data.</text>
</comment>
<keyword evidence="1" id="KW-0238">DNA-binding</keyword>
<evidence type="ECO:0000313" key="1">
    <source>
        <dbReference type="EMBL" id="MBR7618122.1"/>
    </source>
</evidence>
<gene>
    <name evidence="1" type="ORF">JKL49_01870</name>
</gene>
<dbReference type="Proteomes" id="UP000622580">
    <property type="component" value="Unassembled WGS sequence"/>
</dbReference>
<evidence type="ECO:0000313" key="2">
    <source>
        <dbReference type="Proteomes" id="UP000622580"/>
    </source>
</evidence>
<protein>
    <submittedName>
        <fullName evidence="1">DNA-binding protein</fullName>
    </submittedName>
</protein>
<dbReference type="GO" id="GO:0003677">
    <property type="term" value="F:DNA binding"/>
    <property type="evidence" value="ECO:0007669"/>
    <property type="project" value="UniProtKB-KW"/>
</dbReference>
<dbReference type="AlphaFoldDB" id="A0A941HVG0"/>
<accession>A0A941HVG0</accession>
<dbReference type="EMBL" id="JAGSGD010000001">
    <property type="protein sequence ID" value="MBR7618122.1"/>
    <property type="molecule type" value="Genomic_DNA"/>
</dbReference>
<organism evidence="1 2">
    <name type="scientific">Phenylobacterium glaciei</name>
    <dbReference type="NCBI Taxonomy" id="2803784"/>
    <lineage>
        <taxon>Bacteria</taxon>
        <taxon>Pseudomonadati</taxon>
        <taxon>Pseudomonadota</taxon>
        <taxon>Alphaproteobacteria</taxon>
        <taxon>Caulobacterales</taxon>
        <taxon>Caulobacteraceae</taxon>
        <taxon>Phenylobacterium</taxon>
    </lineage>
</organism>
<proteinExistence type="predicted"/>
<keyword evidence="2" id="KW-1185">Reference proteome</keyword>
<dbReference type="RefSeq" id="WP_215337919.1">
    <property type="nucleotide sequence ID" value="NZ_JAGSGD010000001.1"/>
</dbReference>
<name>A0A941HVG0_9CAUL</name>
<reference evidence="1" key="1">
    <citation type="submission" date="2021-04" db="EMBL/GenBank/DDBJ databases">
        <title>Draft genome assembly of strain Phenylobacterium sp. 20VBR1 using MiniION and Illumina platforms.</title>
        <authorList>
            <person name="Thomas F.A."/>
            <person name="Krishnan K.P."/>
            <person name="Sinha R.K."/>
        </authorList>
    </citation>
    <scope>NUCLEOTIDE SEQUENCE</scope>
    <source>
        <strain evidence="1">20VBR1</strain>
    </source>
</reference>
<dbReference type="SUPFAM" id="SSF46955">
    <property type="entry name" value="Putative DNA-binding domain"/>
    <property type="match status" value="1"/>
</dbReference>
<sequence length="75" mass="7903">MAILPMNAPSNLVPVGAASQHVGLSVSTLNKLRVFGGGPVFLKLGRRVVYDLADLDAWLATKRRRSTSDAGQGLA</sequence>
<dbReference type="InterPro" id="IPR009061">
    <property type="entry name" value="DNA-bd_dom_put_sf"/>
</dbReference>